<sequence>MTGDPDTVIAVWTESTWCGTRHETLTADGQVHVDGQPPLGEPWFEGGDDPDYNPICHCPRLPKQFCMECAGCAACGQCRGPHIWPPARI</sequence>
<gene>
    <name evidence="1" type="ORF">ABZZ21_25445</name>
</gene>
<accession>A0ABV2V1X8</accession>
<dbReference type="EMBL" id="JBEXPZ010000034">
    <property type="protein sequence ID" value="MET9847831.1"/>
    <property type="molecule type" value="Genomic_DNA"/>
</dbReference>
<dbReference type="RefSeq" id="WP_355399309.1">
    <property type="nucleotide sequence ID" value="NZ_JBEXPZ010000034.1"/>
</dbReference>
<evidence type="ECO:0000313" key="1">
    <source>
        <dbReference type="EMBL" id="MET9847831.1"/>
    </source>
</evidence>
<name>A0ABV2V1X8_9ACTN</name>
<reference evidence="1 2" key="1">
    <citation type="submission" date="2024-06" db="EMBL/GenBank/DDBJ databases">
        <title>The Natural Products Discovery Center: Release of the First 8490 Sequenced Strains for Exploring Actinobacteria Biosynthetic Diversity.</title>
        <authorList>
            <person name="Kalkreuter E."/>
            <person name="Kautsar S.A."/>
            <person name="Yang D."/>
            <person name="Bader C.D."/>
            <person name="Teijaro C.N."/>
            <person name="Fluegel L."/>
            <person name="Davis C.M."/>
            <person name="Simpson J.R."/>
            <person name="Lauterbach L."/>
            <person name="Steele A.D."/>
            <person name="Gui C."/>
            <person name="Meng S."/>
            <person name="Li G."/>
            <person name="Viehrig K."/>
            <person name="Ye F."/>
            <person name="Su P."/>
            <person name="Kiefer A.F."/>
            <person name="Nichols A."/>
            <person name="Cepeda A.J."/>
            <person name="Yan W."/>
            <person name="Fan B."/>
            <person name="Jiang Y."/>
            <person name="Adhikari A."/>
            <person name="Zheng C.-J."/>
            <person name="Schuster L."/>
            <person name="Cowan T.M."/>
            <person name="Smanski M.J."/>
            <person name="Chevrette M.G."/>
            <person name="De Carvalho L.P.S."/>
            <person name="Shen B."/>
        </authorList>
    </citation>
    <scope>NUCLEOTIDE SEQUENCE [LARGE SCALE GENOMIC DNA]</scope>
    <source>
        <strain evidence="1 2">NPDC006434</strain>
    </source>
</reference>
<comment type="caution">
    <text evidence="1">The sequence shown here is derived from an EMBL/GenBank/DDBJ whole genome shotgun (WGS) entry which is preliminary data.</text>
</comment>
<protein>
    <submittedName>
        <fullName evidence="1">Uncharacterized protein</fullName>
    </submittedName>
</protein>
<evidence type="ECO:0000313" key="2">
    <source>
        <dbReference type="Proteomes" id="UP001550210"/>
    </source>
</evidence>
<keyword evidence="2" id="KW-1185">Reference proteome</keyword>
<dbReference type="Proteomes" id="UP001550210">
    <property type="component" value="Unassembled WGS sequence"/>
</dbReference>
<organism evidence="1 2">
    <name type="scientific">Streptomyces ossamyceticus</name>
    <dbReference type="NCBI Taxonomy" id="249581"/>
    <lineage>
        <taxon>Bacteria</taxon>
        <taxon>Bacillati</taxon>
        <taxon>Actinomycetota</taxon>
        <taxon>Actinomycetes</taxon>
        <taxon>Kitasatosporales</taxon>
        <taxon>Streptomycetaceae</taxon>
        <taxon>Streptomyces</taxon>
    </lineage>
</organism>
<proteinExistence type="predicted"/>